<accession>A0AAW1RCM7</accession>
<evidence type="ECO:0000313" key="8">
    <source>
        <dbReference type="EMBL" id="KAK9831328.1"/>
    </source>
</evidence>
<evidence type="ECO:0008006" key="10">
    <source>
        <dbReference type="Google" id="ProtNLM"/>
    </source>
</evidence>
<dbReference type="Gene3D" id="1.10.630.10">
    <property type="entry name" value="Cytochrome P450"/>
    <property type="match status" value="1"/>
</dbReference>
<dbReference type="InterPro" id="IPR017972">
    <property type="entry name" value="Cyt_P450_CS"/>
</dbReference>
<keyword evidence="2 5" id="KW-0349">Heme</keyword>
<keyword evidence="7" id="KW-1133">Transmembrane helix</keyword>
<gene>
    <name evidence="8" type="ORF">WJX81_002868</name>
</gene>
<organism evidence="8 9">
    <name type="scientific">Elliptochloris bilobata</name>
    <dbReference type="NCBI Taxonomy" id="381761"/>
    <lineage>
        <taxon>Eukaryota</taxon>
        <taxon>Viridiplantae</taxon>
        <taxon>Chlorophyta</taxon>
        <taxon>core chlorophytes</taxon>
        <taxon>Trebouxiophyceae</taxon>
        <taxon>Trebouxiophyceae incertae sedis</taxon>
        <taxon>Elliptochloris clade</taxon>
        <taxon>Elliptochloris</taxon>
    </lineage>
</organism>
<evidence type="ECO:0000313" key="9">
    <source>
        <dbReference type="Proteomes" id="UP001445335"/>
    </source>
</evidence>
<comment type="caution">
    <text evidence="8">The sequence shown here is derived from an EMBL/GenBank/DDBJ whole genome shotgun (WGS) entry which is preliminary data.</text>
</comment>
<evidence type="ECO:0000256" key="2">
    <source>
        <dbReference type="ARBA" id="ARBA00022617"/>
    </source>
</evidence>
<reference evidence="8 9" key="1">
    <citation type="journal article" date="2024" name="Nat. Commun.">
        <title>Phylogenomics reveals the evolutionary origins of lichenization in chlorophyte algae.</title>
        <authorList>
            <person name="Puginier C."/>
            <person name="Libourel C."/>
            <person name="Otte J."/>
            <person name="Skaloud P."/>
            <person name="Haon M."/>
            <person name="Grisel S."/>
            <person name="Petersen M."/>
            <person name="Berrin J.G."/>
            <person name="Delaux P.M."/>
            <person name="Dal Grande F."/>
            <person name="Keller J."/>
        </authorList>
    </citation>
    <scope>NUCLEOTIDE SEQUENCE [LARGE SCALE GENOMIC DNA]</scope>
    <source>
        <strain evidence="8 9">SAG 245.80</strain>
    </source>
</reference>
<dbReference type="PRINTS" id="PR00385">
    <property type="entry name" value="P450"/>
</dbReference>
<name>A0AAW1RCM7_9CHLO</name>
<dbReference type="PROSITE" id="PS00086">
    <property type="entry name" value="CYTOCHROME_P450"/>
    <property type="match status" value="1"/>
</dbReference>
<feature type="transmembrane region" description="Helical" evidence="7">
    <location>
        <begin position="16"/>
        <end position="36"/>
    </location>
</feature>
<evidence type="ECO:0000256" key="4">
    <source>
        <dbReference type="ARBA" id="ARBA00023004"/>
    </source>
</evidence>
<dbReference type="InterPro" id="IPR036396">
    <property type="entry name" value="Cyt_P450_sf"/>
</dbReference>
<evidence type="ECO:0000256" key="5">
    <source>
        <dbReference type="PIRSR" id="PIRSR602403-1"/>
    </source>
</evidence>
<protein>
    <recommendedName>
        <fullName evidence="10">Sterol 14-demethylase</fullName>
    </recommendedName>
</protein>
<keyword evidence="6" id="KW-0503">Monooxygenase</keyword>
<keyword evidence="4 5" id="KW-0408">Iron</keyword>
<keyword evidence="7" id="KW-0472">Membrane</keyword>
<dbReference type="GO" id="GO:0004497">
    <property type="term" value="F:monooxygenase activity"/>
    <property type="evidence" value="ECO:0007669"/>
    <property type="project" value="UniProtKB-KW"/>
</dbReference>
<dbReference type="GO" id="GO:0005506">
    <property type="term" value="F:iron ion binding"/>
    <property type="evidence" value="ECO:0007669"/>
    <property type="project" value="InterPro"/>
</dbReference>
<evidence type="ECO:0000256" key="6">
    <source>
        <dbReference type="RuleBase" id="RU000461"/>
    </source>
</evidence>
<evidence type="ECO:0000256" key="7">
    <source>
        <dbReference type="SAM" id="Phobius"/>
    </source>
</evidence>
<evidence type="ECO:0000256" key="1">
    <source>
        <dbReference type="ARBA" id="ARBA00010617"/>
    </source>
</evidence>
<feature type="binding site" description="axial binding residue" evidence="5">
    <location>
        <position position="440"/>
    </location>
    <ligand>
        <name>heme</name>
        <dbReference type="ChEBI" id="CHEBI:30413"/>
    </ligand>
    <ligandPart>
        <name>Fe</name>
        <dbReference type="ChEBI" id="CHEBI:18248"/>
    </ligandPart>
</feature>
<dbReference type="InterPro" id="IPR002403">
    <property type="entry name" value="Cyt_P450_E_grp-IV"/>
</dbReference>
<dbReference type="CDD" id="cd11042">
    <property type="entry name" value="CYP51-like"/>
    <property type="match status" value="1"/>
</dbReference>
<dbReference type="PANTHER" id="PTHR24304">
    <property type="entry name" value="CYTOCHROME P450 FAMILY 7"/>
    <property type="match status" value="1"/>
</dbReference>
<dbReference type="AlphaFoldDB" id="A0AAW1RCM7"/>
<keyword evidence="9" id="KW-1185">Reference proteome</keyword>
<dbReference type="InterPro" id="IPR001128">
    <property type="entry name" value="Cyt_P450"/>
</dbReference>
<dbReference type="PANTHER" id="PTHR24304:SF2">
    <property type="entry name" value="24-HYDROXYCHOLESTEROL 7-ALPHA-HYDROXYLASE"/>
    <property type="match status" value="1"/>
</dbReference>
<dbReference type="EMBL" id="JALJOU010000047">
    <property type="protein sequence ID" value="KAK9831328.1"/>
    <property type="molecule type" value="Genomic_DNA"/>
</dbReference>
<dbReference type="SUPFAM" id="SSF48264">
    <property type="entry name" value="Cytochrome P450"/>
    <property type="match status" value="1"/>
</dbReference>
<keyword evidence="3 5" id="KW-0479">Metal-binding</keyword>
<keyword evidence="7" id="KW-0812">Transmembrane</keyword>
<dbReference type="Pfam" id="PF00067">
    <property type="entry name" value="p450"/>
    <property type="match status" value="1"/>
</dbReference>
<dbReference type="PRINTS" id="PR00465">
    <property type="entry name" value="EP450IV"/>
</dbReference>
<dbReference type="Proteomes" id="UP001445335">
    <property type="component" value="Unassembled WGS sequence"/>
</dbReference>
<proteinExistence type="inferred from homology"/>
<comment type="cofactor">
    <cofactor evidence="5">
        <name>heme</name>
        <dbReference type="ChEBI" id="CHEBI:30413"/>
    </cofactor>
</comment>
<dbReference type="GO" id="GO:0020037">
    <property type="term" value="F:heme binding"/>
    <property type="evidence" value="ECO:0007669"/>
    <property type="project" value="InterPro"/>
</dbReference>
<sequence length="498" mass="55539">MDFAALTEGVVALPPAALYLVGTFVFLLAVAALRVISNQLNAKAPPVFEGVPFLGGILKFVQGPMKLMAEGYARHGEVFTVPVLHKNITFLLGPCVSAHFFKANDEEMSQKEVYEFNVPTFGKGVVFDVDHKVRAEQFRFFAEALKTAKLKLYVPHFVSEAEAYFAKWGDAGEVDLSKAFAELIILTASRTLMGREVRENMFTQVAELFHDLDAGMLPVSVLFPYLPIPQHRRRDRAREELSRIFSKVIRARRASGAREDDILQCFIDSRYEKVYGGRALTDDEITGLLIATLFAGQHTSSITSAWTGYFMIANKATAWAAAEAEQRRVLAERGPAIDIDALGEMDALQRNITEALRLFPPLIMLLRQANAAFSVETSAGRRHVVPKGHIVFASPAFSHRLPAVFPQPDAFEPERFAPPREEDKVAPFSFIGFGGGRHGCMGSNFAYLQIKTIWSLLLRNFEFELVDPFPEADYDSLVVGPKPCRVRYHRRALHAQGI</sequence>
<evidence type="ECO:0000256" key="3">
    <source>
        <dbReference type="ARBA" id="ARBA00022723"/>
    </source>
</evidence>
<comment type="similarity">
    <text evidence="1 6">Belongs to the cytochrome P450 family.</text>
</comment>
<dbReference type="InterPro" id="IPR050529">
    <property type="entry name" value="CYP450_sterol_14alpha_dmase"/>
</dbReference>
<dbReference type="GO" id="GO:0016705">
    <property type="term" value="F:oxidoreductase activity, acting on paired donors, with incorporation or reduction of molecular oxygen"/>
    <property type="evidence" value="ECO:0007669"/>
    <property type="project" value="InterPro"/>
</dbReference>
<keyword evidence="6" id="KW-0560">Oxidoreductase</keyword>